<gene>
    <name evidence="3" type="ORF">J2X26_001501</name>
</gene>
<accession>A0ABU0ED48</accession>
<comment type="caution">
    <text evidence="3">The sequence shown here is derived from an EMBL/GenBank/DDBJ whole genome shotgun (WGS) entry which is preliminary data.</text>
</comment>
<evidence type="ECO:0000256" key="1">
    <source>
        <dbReference type="SAM" id="Phobius"/>
    </source>
</evidence>
<protein>
    <submittedName>
        <fullName evidence="3">Membrane protein</fullName>
    </submittedName>
</protein>
<evidence type="ECO:0000313" key="4">
    <source>
        <dbReference type="Proteomes" id="UP001239626"/>
    </source>
</evidence>
<feature type="transmembrane region" description="Helical" evidence="1">
    <location>
        <begin position="782"/>
        <end position="799"/>
    </location>
</feature>
<sequence>MRRTTTTATAAAILLPLLVGTAASPALAADSGDVAVTNTETVQARLSATGVFQGARVYEQLALTGHGTATIENPVSTDGLRNLDGFGGYTVVDGKLVSTLAVDGERRERSLSTYDKDLPLTVEITYTFDGKAVQPGTVVGKSGTLGVHFKVTNVTGKTQDVTYDDGTGTMATASAETVIPMIGQLVTVLPSTFTDVQSDEAGIAGDGRGGTRMQFQMTLFPPIGSATAEFGYTAKVSHAVIPKATLTSMPVSPLEYPSFKGGAASYQAGAQKGVDLTSGAMQIDDSVLKLHDGAAQLLAGLLQLRDGAETLSDGLNDEAAPGAAELSAGLNGKAAPGAARLAAGLNNQLAPGAQQLAAGLTKDAAPGAAALALGAGQLDTGLAQARAKAPELLAGLTQVSGGLANVDAGLALLYDKVGAAGADTAPLRGGLAVLRSKIGTPASPGPLLGGLQLLQSQTTTSATSAATIAGVAGAKATALADEVDNLDDLAALLSDPAQQAELAAIADRIADTSPASIATDAGGLATSLQGSATLAAQLQCGLTGEPSFCPRDKDGNVTPGLLQGLVGIDAGVATLVATVQGSIASSDPKAATLRAGVKQLQAGTGSLTTGGNTLVQGLGDLGAGATKLNAGADSLSKGLATAATGSAALAAGLQDAATGSSTLSAGIGDAAVGSQQLAVGLQSAADGSTQLSDGLTTAADGAPKLVDGTQQLSDEGTSQVVVSGQGTAEDFGVKYAVLSAGAERAQTEGMAYGAPDGAAGSTAYSIEIAGVDGNGASSVGRLILAVVLFAAGIGLATLARRRFV</sequence>
<organism evidence="3 4">
    <name type="scientific">Cellulomonas humilata</name>
    <dbReference type="NCBI Taxonomy" id="144055"/>
    <lineage>
        <taxon>Bacteria</taxon>
        <taxon>Bacillati</taxon>
        <taxon>Actinomycetota</taxon>
        <taxon>Actinomycetes</taxon>
        <taxon>Micrococcales</taxon>
        <taxon>Cellulomonadaceae</taxon>
        <taxon>Cellulomonas</taxon>
    </lineage>
</organism>
<keyword evidence="1" id="KW-0812">Transmembrane</keyword>
<keyword evidence="4" id="KW-1185">Reference proteome</keyword>
<keyword evidence="2" id="KW-0732">Signal</keyword>
<reference evidence="3 4" key="1">
    <citation type="submission" date="2023-07" db="EMBL/GenBank/DDBJ databases">
        <title>Sorghum-associated microbial communities from plants grown in Nebraska, USA.</title>
        <authorList>
            <person name="Schachtman D."/>
        </authorList>
    </citation>
    <scope>NUCLEOTIDE SEQUENCE [LARGE SCALE GENOMIC DNA]</scope>
    <source>
        <strain evidence="3 4">BE332</strain>
    </source>
</reference>
<feature type="chain" id="PRO_5045449420" evidence="2">
    <location>
        <begin position="29"/>
        <end position="804"/>
    </location>
</feature>
<dbReference type="RefSeq" id="WP_307491112.1">
    <property type="nucleotide sequence ID" value="NZ_JAUSVB010000002.1"/>
</dbReference>
<evidence type="ECO:0000313" key="3">
    <source>
        <dbReference type="EMBL" id="MDQ0373190.1"/>
    </source>
</evidence>
<proteinExistence type="predicted"/>
<dbReference type="InterPro" id="IPR011049">
    <property type="entry name" value="Serralysin-like_metalloprot_C"/>
</dbReference>
<name>A0ABU0ED48_9CELL</name>
<feature type="signal peptide" evidence="2">
    <location>
        <begin position="1"/>
        <end position="28"/>
    </location>
</feature>
<dbReference type="EMBL" id="JAUSVB010000002">
    <property type="protein sequence ID" value="MDQ0373190.1"/>
    <property type="molecule type" value="Genomic_DNA"/>
</dbReference>
<keyword evidence="1" id="KW-1133">Transmembrane helix</keyword>
<dbReference type="InterPro" id="IPR023908">
    <property type="entry name" value="xxxLxxG_rpt"/>
</dbReference>
<dbReference type="SUPFAM" id="SSF101967">
    <property type="entry name" value="Adhesin YadA, collagen-binding domain"/>
    <property type="match status" value="1"/>
</dbReference>
<dbReference type="NCBIfam" id="TIGR03057">
    <property type="entry name" value="xxxLxxG_by_4"/>
    <property type="match status" value="1"/>
</dbReference>
<dbReference type="Proteomes" id="UP001239626">
    <property type="component" value="Unassembled WGS sequence"/>
</dbReference>
<evidence type="ECO:0000256" key="2">
    <source>
        <dbReference type="SAM" id="SignalP"/>
    </source>
</evidence>
<keyword evidence="1" id="KW-0472">Membrane</keyword>